<dbReference type="Proteomes" id="UP001207116">
    <property type="component" value="Unassembled WGS sequence"/>
</dbReference>
<gene>
    <name evidence="8" type="ORF">OO016_13330</name>
</gene>
<organism evidence="8 9">
    <name type="scientific">Lentiprolixibacter aurantiacus</name>
    <dbReference type="NCBI Taxonomy" id="2993939"/>
    <lineage>
        <taxon>Bacteria</taxon>
        <taxon>Pseudomonadati</taxon>
        <taxon>Bacteroidota</taxon>
        <taxon>Flavobacteriia</taxon>
        <taxon>Flavobacteriales</taxon>
        <taxon>Flavobacteriaceae</taxon>
        <taxon>Lentiprolixibacter</taxon>
    </lineage>
</organism>
<keyword evidence="5 6" id="KW-0472">Membrane</keyword>
<sequence length="482" mass="52968">MADSRTASLKLMPHIQKVVDIQSKIIYFLLSIILSFALTYALYEPVMDQAQIYVLFMLFLAVGLWITEAIPPFAVGLLVFGFLIFAMNSYYSEVDPENVQAHYIEYINSWSSSVIWLMLGGFFMAEAMSKTKLDRLVFRLSISRFGTKPKFILLGLMLTTALFSMIMSNTATTAMMIASVMPFVKTLDKNSPFSKAILLGISGAASIGGMGTLIGSPPNAVAVEALNNNGVDIGFLEWMMVGFPLAILFTFLFWLLLSNRYIPKVKEVQIELEKEETDDPASIYKFERIKKRIVLAVLGLTLLLWLTENVHGIPASVVSLLPIILLTMSGIISGDDVRKLPWDTLMLVAGGLALGLAIKETGLASFYVEKIQEFDLNFYVLVLCFGFLTVVLSNIMSNTATATILIPIGIILTFKNPVVLPLVIGLCASAALFLPISTPPNAIAYSTGKLVQRDFRYGGISLGLMAPIVITVVVSLIYTWLA</sequence>
<dbReference type="GO" id="GO:0005886">
    <property type="term" value="C:plasma membrane"/>
    <property type="evidence" value="ECO:0007669"/>
    <property type="project" value="TreeGrafter"/>
</dbReference>
<evidence type="ECO:0000313" key="9">
    <source>
        <dbReference type="Proteomes" id="UP001207116"/>
    </source>
</evidence>
<feature type="transmembrane region" description="Helical" evidence="6">
    <location>
        <begin position="418"/>
        <end position="437"/>
    </location>
</feature>
<comment type="subcellular location">
    <subcellularLocation>
        <location evidence="1">Membrane</location>
        <topology evidence="1">Multi-pass membrane protein</topology>
    </subcellularLocation>
</comment>
<feature type="transmembrane region" description="Helical" evidence="6">
    <location>
        <begin position="292"/>
        <end position="307"/>
    </location>
</feature>
<protein>
    <submittedName>
        <fullName evidence="8">SLC13 family permease</fullName>
    </submittedName>
</protein>
<dbReference type="GO" id="GO:0005315">
    <property type="term" value="F:phosphate transmembrane transporter activity"/>
    <property type="evidence" value="ECO:0007669"/>
    <property type="project" value="TreeGrafter"/>
</dbReference>
<evidence type="ECO:0000256" key="1">
    <source>
        <dbReference type="ARBA" id="ARBA00004141"/>
    </source>
</evidence>
<evidence type="ECO:0000256" key="4">
    <source>
        <dbReference type="ARBA" id="ARBA00022989"/>
    </source>
</evidence>
<feature type="transmembrane region" description="Helical" evidence="6">
    <location>
        <begin position="103"/>
        <end position="125"/>
    </location>
</feature>
<dbReference type="PANTHER" id="PTHR10283">
    <property type="entry name" value="SOLUTE CARRIER FAMILY 13 MEMBER"/>
    <property type="match status" value="1"/>
</dbReference>
<dbReference type="EMBL" id="JAPFQP010000004">
    <property type="protein sequence ID" value="MCX2720590.1"/>
    <property type="molecule type" value="Genomic_DNA"/>
</dbReference>
<feature type="transmembrane region" description="Helical" evidence="6">
    <location>
        <begin position="378"/>
        <end position="406"/>
    </location>
</feature>
<keyword evidence="9" id="KW-1185">Reference proteome</keyword>
<evidence type="ECO:0000256" key="3">
    <source>
        <dbReference type="ARBA" id="ARBA00022692"/>
    </source>
</evidence>
<reference evidence="8" key="1">
    <citation type="submission" date="2022-11" db="EMBL/GenBank/DDBJ databases">
        <title>The characterization of three novel Bacteroidetes species and genomic analysis of their roles in tidal elemental geochemical cycles.</title>
        <authorList>
            <person name="Ma K.-J."/>
        </authorList>
    </citation>
    <scope>NUCLEOTIDE SEQUENCE</scope>
    <source>
        <strain evidence="8">M415</strain>
    </source>
</reference>
<name>A0AAE3MMM0_9FLAO</name>
<feature type="transmembrane region" description="Helical" evidence="6">
    <location>
        <begin position="196"/>
        <end position="215"/>
    </location>
</feature>
<dbReference type="PANTHER" id="PTHR10283:SF92">
    <property type="entry name" value="LOW-AFFINITY PHOSPHATE TRANSPORTER PHO91"/>
    <property type="match status" value="1"/>
</dbReference>
<dbReference type="InterPro" id="IPR001898">
    <property type="entry name" value="SLC13A/DASS"/>
</dbReference>
<keyword evidence="2" id="KW-0813">Transport</keyword>
<accession>A0AAE3MMM0</accession>
<evidence type="ECO:0000313" key="8">
    <source>
        <dbReference type="EMBL" id="MCX2720590.1"/>
    </source>
</evidence>
<comment type="caution">
    <text evidence="8">The sequence shown here is derived from an EMBL/GenBank/DDBJ whole genome shotgun (WGS) entry which is preliminary data.</text>
</comment>
<keyword evidence="3 6" id="KW-0812">Transmembrane</keyword>
<feature type="transmembrane region" description="Helical" evidence="6">
    <location>
        <begin position="235"/>
        <end position="257"/>
    </location>
</feature>
<feature type="transmembrane region" description="Helical" evidence="6">
    <location>
        <begin position="25"/>
        <end position="43"/>
    </location>
</feature>
<dbReference type="InterPro" id="IPR004680">
    <property type="entry name" value="Cit_transptr-like_dom"/>
</dbReference>
<dbReference type="NCBIfam" id="TIGR00785">
    <property type="entry name" value="dass"/>
    <property type="match status" value="1"/>
</dbReference>
<feature type="domain" description="Citrate transporter-like" evidence="7">
    <location>
        <begin position="64"/>
        <end position="408"/>
    </location>
</feature>
<keyword evidence="4 6" id="KW-1133">Transmembrane helix</keyword>
<evidence type="ECO:0000256" key="6">
    <source>
        <dbReference type="SAM" id="Phobius"/>
    </source>
</evidence>
<dbReference type="Pfam" id="PF03600">
    <property type="entry name" value="CitMHS"/>
    <property type="match status" value="1"/>
</dbReference>
<evidence type="ECO:0000256" key="5">
    <source>
        <dbReference type="ARBA" id="ARBA00023136"/>
    </source>
</evidence>
<proteinExistence type="predicted"/>
<evidence type="ECO:0000256" key="2">
    <source>
        <dbReference type="ARBA" id="ARBA00022448"/>
    </source>
</evidence>
<evidence type="ECO:0000259" key="7">
    <source>
        <dbReference type="Pfam" id="PF03600"/>
    </source>
</evidence>
<feature type="transmembrane region" description="Helical" evidence="6">
    <location>
        <begin position="313"/>
        <end position="333"/>
    </location>
</feature>
<feature type="transmembrane region" description="Helical" evidence="6">
    <location>
        <begin position="50"/>
        <end position="67"/>
    </location>
</feature>
<dbReference type="RefSeq" id="WP_266014969.1">
    <property type="nucleotide sequence ID" value="NZ_JAPFQP010000004.1"/>
</dbReference>
<feature type="transmembrane region" description="Helical" evidence="6">
    <location>
        <begin position="340"/>
        <end position="358"/>
    </location>
</feature>
<feature type="transmembrane region" description="Helical" evidence="6">
    <location>
        <begin position="151"/>
        <end position="184"/>
    </location>
</feature>
<feature type="transmembrane region" description="Helical" evidence="6">
    <location>
        <begin position="457"/>
        <end position="481"/>
    </location>
</feature>
<dbReference type="AlphaFoldDB" id="A0AAE3MMM0"/>